<dbReference type="AlphaFoldDB" id="A0A3P6STN6"/>
<protein>
    <submittedName>
        <fullName evidence="1">Uncharacterized protein</fullName>
    </submittedName>
</protein>
<sequence length="75" mass="8269">MFACNMFAISCNSNDALKLGIIGKHSFIYIQFAAKSVDVNYEHIRTEDGALRNNALNRDVCRLLVTDMDSLGATA</sequence>
<gene>
    <name evidence="1" type="ORF">DILT_LOCUS2583</name>
</gene>
<evidence type="ECO:0000313" key="1">
    <source>
        <dbReference type="EMBL" id="VDK74479.1"/>
    </source>
</evidence>
<evidence type="ECO:0000313" key="2">
    <source>
        <dbReference type="Proteomes" id="UP000281553"/>
    </source>
</evidence>
<proteinExistence type="predicted"/>
<dbReference type="Proteomes" id="UP000281553">
    <property type="component" value="Unassembled WGS sequence"/>
</dbReference>
<dbReference type="EMBL" id="UYRU01042315">
    <property type="protein sequence ID" value="VDK74479.1"/>
    <property type="molecule type" value="Genomic_DNA"/>
</dbReference>
<organism evidence="1 2">
    <name type="scientific">Dibothriocephalus latus</name>
    <name type="common">Fish tapeworm</name>
    <name type="synonym">Diphyllobothrium latum</name>
    <dbReference type="NCBI Taxonomy" id="60516"/>
    <lineage>
        <taxon>Eukaryota</taxon>
        <taxon>Metazoa</taxon>
        <taxon>Spiralia</taxon>
        <taxon>Lophotrochozoa</taxon>
        <taxon>Platyhelminthes</taxon>
        <taxon>Cestoda</taxon>
        <taxon>Eucestoda</taxon>
        <taxon>Diphyllobothriidea</taxon>
        <taxon>Diphyllobothriidae</taxon>
        <taxon>Dibothriocephalus</taxon>
    </lineage>
</organism>
<name>A0A3P6STN6_DIBLA</name>
<keyword evidence="2" id="KW-1185">Reference proteome</keyword>
<accession>A0A3P6STN6</accession>
<reference evidence="1 2" key="1">
    <citation type="submission" date="2018-11" db="EMBL/GenBank/DDBJ databases">
        <authorList>
            <consortium name="Pathogen Informatics"/>
        </authorList>
    </citation>
    <scope>NUCLEOTIDE SEQUENCE [LARGE SCALE GENOMIC DNA]</scope>
</reference>